<evidence type="ECO:0000256" key="1">
    <source>
        <dbReference type="ARBA" id="ARBA00004141"/>
    </source>
</evidence>
<keyword evidence="4 6" id="KW-1133">Transmembrane helix</keyword>
<keyword evidence="8" id="KW-1185">Reference proteome</keyword>
<evidence type="ECO:0000256" key="2">
    <source>
        <dbReference type="ARBA" id="ARBA00022448"/>
    </source>
</evidence>
<feature type="transmembrane region" description="Helical" evidence="6">
    <location>
        <begin position="219"/>
        <end position="245"/>
    </location>
</feature>
<dbReference type="GO" id="GO:0016020">
    <property type="term" value="C:membrane"/>
    <property type="evidence" value="ECO:0007669"/>
    <property type="project" value="UniProtKB-SubCell"/>
</dbReference>
<reference evidence="8" key="1">
    <citation type="submission" date="2018-07" db="EMBL/GenBank/DDBJ databases">
        <title>Complete Genome Sequence of Spiroplasma phoeniceum.</title>
        <authorList>
            <person name="Davis R.E."/>
            <person name="Shao J.Y."/>
            <person name="Zhao Y."/>
            <person name="Silver A."/>
            <person name="Stump z."/>
            <person name="Gasparich G."/>
        </authorList>
    </citation>
    <scope>NUCLEOTIDE SEQUENCE [LARGE SCALE GENOMIC DNA]</scope>
    <source>
        <strain evidence="8">P40</strain>
    </source>
</reference>
<dbReference type="InterPro" id="IPR000175">
    <property type="entry name" value="Na/ntran_symport"/>
</dbReference>
<dbReference type="Proteomes" id="UP000253689">
    <property type="component" value="Chromosome"/>
</dbReference>
<dbReference type="PRINTS" id="PR00176">
    <property type="entry name" value="NANEUSMPORT"/>
</dbReference>
<keyword evidence="2" id="KW-0813">Transport</keyword>
<keyword evidence="3 6" id="KW-0812">Transmembrane</keyword>
<feature type="transmembrane region" description="Helical" evidence="6">
    <location>
        <begin position="100"/>
        <end position="126"/>
    </location>
</feature>
<name>A0A345DMU7_9MOLU</name>
<keyword evidence="5 6" id="KW-0472">Membrane</keyword>
<feature type="transmembrane region" description="Helical" evidence="6">
    <location>
        <begin position="446"/>
        <end position="471"/>
    </location>
</feature>
<dbReference type="SUPFAM" id="SSF161070">
    <property type="entry name" value="SNF-like"/>
    <property type="match status" value="1"/>
</dbReference>
<feature type="transmembrane region" description="Helical" evidence="6">
    <location>
        <begin position="403"/>
        <end position="425"/>
    </location>
</feature>
<protein>
    <submittedName>
        <fullName evidence="7">Sodium-dependent transporter</fullName>
    </submittedName>
</protein>
<sequence>MKKKKHVSKFGFIVSTLGAAIGLGNVWGFPTLLKQNGGLAFFVLYILAIITCGIPLLILEFNIGNMRRKSLINIFDEENPKASGFIGWFKSAFMFIVANYYTVLIGYVLILLILNFTSSINTPLWFDNNILNPGGIAVAGNANFQWLAYLAFIVIVIIAGTIVMFRAKGIEKANVIFIPVLFVILLVLAIYVLTIPGALEGLGTVLMPTQRTLSSFGSLQVWSDAFGLGVFTVCVGSGFMMLFAGAAPKTQDNTNKAYILSFGVLAISLLTLIMVFGSAGILVHEQNPGLITIDDYTKAIDEAFPKNGGASFIFNVFPQTFNAINKQTFVGFGNFLGILFFTALLFAGLSSIIAMIEVVINGIFSNYKVKEKQVIILLMILMAAIGLVLMFKDTNQLLYSFQALAGSVNMLVMALVEIILFIHIYKKLPIMIVYNNAHSLIKIGKTYKFAISYLTPLLLAVNIVFMFYVFISSGLSKPWWLSVLSVLLGIIMPLICSILSVTVLRKYQIKPVPVGMWKEGLEN</sequence>
<dbReference type="Pfam" id="PF00209">
    <property type="entry name" value="SNF"/>
    <property type="match status" value="2"/>
</dbReference>
<evidence type="ECO:0000313" key="7">
    <source>
        <dbReference type="EMBL" id="AXF95535.1"/>
    </source>
</evidence>
<evidence type="ECO:0000256" key="4">
    <source>
        <dbReference type="ARBA" id="ARBA00022989"/>
    </source>
</evidence>
<evidence type="ECO:0000313" key="8">
    <source>
        <dbReference type="Proteomes" id="UP000253689"/>
    </source>
</evidence>
<gene>
    <name evidence="7" type="ORF">SDAV_00541</name>
</gene>
<feature type="transmembrane region" description="Helical" evidence="6">
    <location>
        <begin position="177"/>
        <end position="199"/>
    </location>
</feature>
<dbReference type="InterPro" id="IPR037272">
    <property type="entry name" value="SNS_sf"/>
</dbReference>
<accession>A0A345DMU7</accession>
<dbReference type="NCBIfam" id="NF037979">
    <property type="entry name" value="Na_transp"/>
    <property type="match status" value="1"/>
</dbReference>
<dbReference type="PANTHER" id="PTHR42948">
    <property type="entry name" value="TRANSPORTER"/>
    <property type="match status" value="1"/>
</dbReference>
<dbReference type="PROSITE" id="PS50267">
    <property type="entry name" value="NA_NEUROTRAN_SYMP_3"/>
    <property type="match status" value="1"/>
</dbReference>
<feature type="transmembrane region" description="Helical" evidence="6">
    <location>
        <begin position="374"/>
        <end position="391"/>
    </location>
</feature>
<dbReference type="KEGG" id="sphh:SDAV_00541"/>
<organism evidence="7 8">
    <name type="scientific">Spiroplasma phoeniceum P40</name>
    <dbReference type="NCBI Taxonomy" id="1276259"/>
    <lineage>
        <taxon>Bacteria</taxon>
        <taxon>Bacillati</taxon>
        <taxon>Mycoplasmatota</taxon>
        <taxon>Mollicutes</taxon>
        <taxon>Entomoplasmatales</taxon>
        <taxon>Spiroplasmataceae</taxon>
        <taxon>Spiroplasma</taxon>
    </lineage>
</organism>
<proteinExistence type="predicted"/>
<feature type="transmembrane region" description="Helical" evidence="6">
    <location>
        <begin position="257"/>
        <end position="283"/>
    </location>
</feature>
<dbReference type="AlphaFoldDB" id="A0A345DMU7"/>
<feature type="transmembrane region" description="Helical" evidence="6">
    <location>
        <begin position="483"/>
        <end position="504"/>
    </location>
</feature>
<feature type="transmembrane region" description="Helical" evidence="6">
    <location>
        <begin position="38"/>
        <end position="59"/>
    </location>
</feature>
<dbReference type="EMBL" id="CP031088">
    <property type="protein sequence ID" value="AXF95535.1"/>
    <property type="molecule type" value="Genomic_DNA"/>
</dbReference>
<evidence type="ECO:0000256" key="3">
    <source>
        <dbReference type="ARBA" id="ARBA00022692"/>
    </source>
</evidence>
<dbReference type="Gene3D" id="1.20.1740.10">
    <property type="entry name" value="Amino acid/polyamine transporter I"/>
    <property type="match status" value="1"/>
</dbReference>
<evidence type="ECO:0000256" key="6">
    <source>
        <dbReference type="SAM" id="Phobius"/>
    </source>
</evidence>
<feature type="transmembrane region" description="Helical" evidence="6">
    <location>
        <begin position="335"/>
        <end position="362"/>
    </location>
</feature>
<feature type="transmembrane region" description="Helical" evidence="6">
    <location>
        <begin position="146"/>
        <end position="165"/>
    </location>
</feature>
<evidence type="ECO:0000256" key="5">
    <source>
        <dbReference type="ARBA" id="ARBA00023136"/>
    </source>
</evidence>
<dbReference type="PANTHER" id="PTHR42948:SF1">
    <property type="entry name" value="TRANSPORTER"/>
    <property type="match status" value="1"/>
</dbReference>
<comment type="subcellular location">
    <subcellularLocation>
        <location evidence="1">Membrane</location>
        <topology evidence="1">Multi-pass membrane protein</topology>
    </subcellularLocation>
</comment>
<dbReference type="RefSeq" id="WP_114564442.1">
    <property type="nucleotide sequence ID" value="NZ_CP031088.1"/>
</dbReference>